<feature type="coiled-coil region" evidence="7">
    <location>
        <begin position="557"/>
        <end position="588"/>
    </location>
</feature>
<evidence type="ECO:0000256" key="3">
    <source>
        <dbReference type="ARBA" id="ARBA00022553"/>
    </source>
</evidence>
<dbReference type="Proteomes" id="UP000054223">
    <property type="component" value="Unassembled WGS sequence"/>
</dbReference>
<evidence type="ECO:0000313" key="10">
    <source>
        <dbReference type="Proteomes" id="UP000054223"/>
    </source>
</evidence>
<evidence type="ECO:0000259" key="8">
    <source>
        <dbReference type="PROSITE" id="PS50109"/>
    </source>
</evidence>
<keyword evidence="10" id="KW-1185">Reference proteome</keyword>
<dbReference type="Pfam" id="PF02518">
    <property type="entry name" value="HATPase_c"/>
    <property type="match status" value="1"/>
</dbReference>
<dbReference type="AlphaFoldDB" id="A0A9X0L3Y2"/>
<dbReference type="GO" id="GO:0000155">
    <property type="term" value="F:phosphorelay sensor kinase activity"/>
    <property type="evidence" value="ECO:0007669"/>
    <property type="project" value="InterPro"/>
</dbReference>
<keyword evidence="7" id="KW-0175">Coiled coil</keyword>
<evidence type="ECO:0000256" key="4">
    <source>
        <dbReference type="ARBA" id="ARBA00022679"/>
    </source>
</evidence>
<dbReference type="InterPro" id="IPR013656">
    <property type="entry name" value="PAS_4"/>
</dbReference>
<dbReference type="SMART" id="SM00387">
    <property type="entry name" value="HATPase_c"/>
    <property type="match status" value="1"/>
</dbReference>
<dbReference type="InterPro" id="IPR050351">
    <property type="entry name" value="BphY/WalK/GraS-like"/>
</dbReference>
<evidence type="ECO:0000256" key="2">
    <source>
        <dbReference type="ARBA" id="ARBA00012438"/>
    </source>
</evidence>
<dbReference type="InterPro" id="IPR003594">
    <property type="entry name" value="HATPase_dom"/>
</dbReference>
<sequence length="813" mass="90972">MLPALVAVSLSALHVVRPIYNEASTEIVDFALEYLNPAGQRMVGLPEHPGGTVMSRFPYSAACGILGFYQRTFQSGEQQHYKVNYQADGLDNYYHLQAQRSGEVLVVSFTDTSEHDRTPVEKALRESQARERTIKQEIEHERNELLRFVEQAPAAVVLYTGPDFRVELANSAALAIWGRQLADVQHRPVFEVMPEAATDDVVAIFNKVYTTGAHYSSSEQLTYIERNGRRESVYWNFVFQPRYRSDGSIIGILSLGTEVTAQVLARQQAQELNQQLEVHVQQRTLEAQAARAEAERQRRQWEQLFRRAPAAICILQGPEFVFEFVNPVYQAMFTGRELLGMRLVDALPEFADHPLRAILQQVYSSGQTFEGREVFVPLAHTAGGPVEDTYFDLTYQARHNEEGQIDGLVTYAYDVTQRVMARREREQRQQQLNELFQQAPVAIAIFRGPRYIIELANPAVCAIWGRTQEQALGTPLFELLPEAAGQGFEELLDQVMATGVPYVANELPSYINRHGRRDLVYWNFVYQPLHQNDHNQEAAITVVATEVTEQVLARQQVHALNQELASINAELRTTNDELQDTNALLTRSNVDLDTFVYTASHDLKAPIANIEGILLALREQLPPAVQQDTWVAQLLDMMKSTVARFQNTIAQLTDVSKLQLAHAGPTEPVHLAAVVADVCQDLGSALKANAAQLHIEVAPDVVVLFHPANLRSIVYNLISNAVKYCSPSRQAQVRVHAERRPKAVVLTIADNGLGMSQQQQSQLFGLFQRMHTHVDGTGVGLYIVKRLVENAGGSIAVESQLDVGSSFAVTFRA</sequence>
<dbReference type="EC" id="2.7.13.3" evidence="2"/>
<dbReference type="EMBL" id="LNAL01000008">
    <property type="protein sequence ID" value="KUG06982.1"/>
    <property type="molecule type" value="Genomic_DNA"/>
</dbReference>
<dbReference type="InterPro" id="IPR035965">
    <property type="entry name" value="PAS-like_dom_sf"/>
</dbReference>
<dbReference type="Gene3D" id="3.30.565.10">
    <property type="entry name" value="Histidine kinase-like ATPase, C-terminal domain"/>
    <property type="match status" value="1"/>
</dbReference>
<dbReference type="PANTHER" id="PTHR42878:SF15">
    <property type="entry name" value="BACTERIOPHYTOCHROME"/>
    <property type="match status" value="1"/>
</dbReference>
<dbReference type="GO" id="GO:0000156">
    <property type="term" value="F:phosphorelay response regulator activity"/>
    <property type="evidence" value="ECO:0007669"/>
    <property type="project" value="TreeGrafter"/>
</dbReference>
<dbReference type="SUPFAM" id="SSF55785">
    <property type="entry name" value="PYP-like sensor domain (PAS domain)"/>
    <property type="match status" value="3"/>
</dbReference>
<reference evidence="9 10" key="1">
    <citation type="submission" date="2015-11" db="EMBL/GenBank/DDBJ databases">
        <title>Solirubrum puertoriconensis gen. nov. an environmental bacteria isolated in Puerto Rico.</title>
        <authorList>
            <person name="Cuebas-Irizarry M.F."/>
            <person name="Montalvo-Rodriguez R."/>
        </authorList>
    </citation>
    <scope>NUCLEOTIDE SEQUENCE [LARGE SCALE GENOMIC DNA]</scope>
    <source>
        <strain evidence="9 10">MC1A</strain>
    </source>
</reference>
<dbReference type="Gene3D" id="1.10.287.130">
    <property type="match status" value="1"/>
</dbReference>
<evidence type="ECO:0000256" key="6">
    <source>
        <dbReference type="ARBA" id="ARBA00023136"/>
    </source>
</evidence>
<dbReference type="PANTHER" id="PTHR42878">
    <property type="entry name" value="TWO-COMPONENT HISTIDINE KINASE"/>
    <property type="match status" value="1"/>
</dbReference>
<dbReference type="InterPro" id="IPR036890">
    <property type="entry name" value="HATPase_C_sf"/>
</dbReference>
<proteinExistence type="predicted"/>
<keyword evidence="4" id="KW-0808">Transferase</keyword>
<organism evidence="9 10">
    <name type="scientific">Solirubrum puertoriconensis</name>
    <dbReference type="NCBI Taxonomy" id="1751427"/>
    <lineage>
        <taxon>Bacteria</taxon>
        <taxon>Pseudomonadati</taxon>
        <taxon>Bacteroidota</taxon>
        <taxon>Cytophagia</taxon>
        <taxon>Cytophagales</taxon>
    </lineage>
</organism>
<keyword evidence="3" id="KW-0597">Phosphoprotein</keyword>
<accession>A0A9X0L3Y2</accession>
<gene>
    <name evidence="9" type="ORF">ASU33_06580</name>
</gene>
<protein>
    <recommendedName>
        <fullName evidence="2">histidine kinase</fullName>
        <ecNumber evidence="2">2.7.13.3</ecNumber>
    </recommendedName>
</protein>
<feature type="coiled-coil region" evidence="7">
    <location>
        <begin position="280"/>
        <end position="307"/>
    </location>
</feature>
<dbReference type="FunFam" id="3.30.565.10:FF:000006">
    <property type="entry name" value="Sensor histidine kinase WalK"/>
    <property type="match status" value="1"/>
</dbReference>
<dbReference type="PRINTS" id="PR00344">
    <property type="entry name" value="BCTRLSENSOR"/>
</dbReference>
<dbReference type="GO" id="GO:0007234">
    <property type="term" value="P:osmosensory signaling via phosphorelay pathway"/>
    <property type="evidence" value="ECO:0007669"/>
    <property type="project" value="TreeGrafter"/>
</dbReference>
<comment type="caution">
    <text evidence="9">The sequence shown here is derived from an EMBL/GenBank/DDBJ whole genome shotgun (WGS) entry which is preliminary data.</text>
</comment>
<evidence type="ECO:0000256" key="1">
    <source>
        <dbReference type="ARBA" id="ARBA00000085"/>
    </source>
</evidence>
<dbReference type="Pfam" id="PF08448">
    <property type="entry name" value="PAS_4"/>
    <property type="match status" value="3"/>
</dbReference>
<dbReference type="CDD" id="cd00082">
    <property type="entry name" value="HisKA"/>
    <property type="match status" value="1"/>
</dbReference>
<dbReference type="SMART" id="SM00091">
    <property type="entry name" value="PAS"/>
    <property type="match status" value="3"/>
</dbReference>
<dbReference type="SUPFAM" id="SSF55874">
    <property type="entry name" value="ATPase domain of HSP90 chaperone/DNA topoisomerase II/histidine kinase"/>
    <property type="match status" value="1"/>
</dbReference>
<dbReference type="InterPro" id="IPR003661">
    <property type="entry name" value="HisK_dim/P_dom"/>
</dbReference>
<dbReference type="SUPFAM" id="SSF47384">
    <property type="entry name" value="Homodimeric domain of signal transducing histidine kinase"/>
    <property type="match status" value="1"/>
</dbReference>
<keyword evidence="5" id="KW-0418">Kinase</keyword>
<dbReference type="GO" id="GO:0016020">
    <property type="term" value="C:membrane"/>
    <property type="evidence" value="ECO:0007669"/>
    <property type="project" value="UniProtKB-SubCell"/>
</dbReference>
<dbReference type="PROSITE" id="PS50109">
    <property type="entry name" value="HIS_KIN"/>
    <property type="match status" value="1"/>
</dbReference>
<evidence type="ECO:0000256" key="7">
    <source>
        <dbReference type="SAM" id="Coils"/>
    </source>
</evidence>
<dbReference type="InterPro" id="IPR004358">
    <property type="entry name" value="Sig_transdc_His_kin-like_C"/>
</dbReference>
<dbReference type="GO" id="GO:0030295">
    <property type="term" value="F:protein kinase activator activity"/>
    <property type="evidence" value="ECO:0007669"/>
    <property type="project" value="TreeGrafter"/>
</dbReference>
<dbReference type="InterPro" id="IPR000014">
    <property type="entry name" value="PAS"/>
</dbReference>
<dbReference type="InterPro" id="IPR005467">
    <property type="entry name" value="His_kinase_dom"/>
</dbReference>
<dbReference type="InterPro" id="IPR036097">
    <property type="entry name" value="HisK_dim/P_sf"/>
</dbReference>
<feature type="domain" description="Histidine kinase" evidence="8">
    <location>
        <begin position="598"/>
        <end position="813"/>
    </location>
</feature>
<keyword evidence="6" id="KW-0472">Membrane</keyword>
<name>A0A9X0L3Y2_SOLP1</name>
<evidence type="ECO:0000313" key="9">
    <source>
        <dbReference type="EMBL" id="KUG06982.1"/>
    </source>
</evidence>
<evidence type="ECO:0000256" key="5">
    <source>
        <dbReference type="ARBA" id="ARBA00022777"/>
    </source>
</evidence>
<comment type="catalytic activity">
    <reaction evidence="1">
        <text>ATP + protein L-histidine = ADP + protein N-phospho-L-histidine.</text>
        <dbReference type="EC" id="2.7.13.3"/>
    </reaction>
</comment>
<dbReference type="NCBIfam" id="TIGR00229">
    <property type="entry name" value="sensory_box"/>
    <property type="match status" value="1"/>
</dbReference>
<dbReference type="Gene3D" id="3.30.450.20">
    <property type="entry name" value="PAS domain"/>
    <property type="match status" value="3"/>
</dbReference>